<accession>A0A5E4PL72</accession>
<dbReference type="AlphaFoldDB" id="A0A5E4PL72"/>
<dbReference type="InterPro" id="IPR026508">
    <property type="entry name" value="TMEM164"/>
</dbReference>
<keyword evidence="1" id="KW-0812">Transmembrane</keyword>
<dbReference type="PANTHER" id="PTHR20948:SF2">
    <property type="entry name" value="TRANSMEMBRANE PROTEIN 164"/>
    <property type="match status" value="1"/>
</dbReference>
<reference evidence="2 3" key="1">
    <citation type="submission" date="2017-07" db="EMBL/GenBank/DDBJ databases">
        <authorList>
            <person name="Talla V."/>
            <person name="Backstrom N."/>
        </authorList>
    </citation>
    <scope>NUCLEOTIDE SEQUENCE [LARGE SCALE GENOMIC DNA]</scope>
</reference>
<keyword evidence="1" id="KW-0472">Membrane</keyword>
<evidence type="ECO:0000256" key="1">
    <source>
        <dbReference type="SAM" id="Phobius"/>
    </source>
</evidence>
<name>A0A5E4PL72_9NEOP</name>
<feature type="transmembrane region" description="Helical" evidence="1">
    <location>
        <begin position="69"/>
        <end position="85"/>
    </location>
</feature>
<evidence type="ECO:0000313" key="3">
    <source>
        <dbReference type="Proteomes" id="UP000324832"/>
    </source>
</evidence>
<protein>
    <recommendedName>
        <fullName evidence="4">Transmembrane protein 164</fullName>
    </recommendedName>
</protein>
<feature type="transmembrane region" description="Helical" evidence="1">
    <location>
        <begin position="31"/>
        <end position="49"/>
    </location>
</feature>
<proteinExistence type="predicted"/>
<dbReference type="PANTHER" id="PTHR20948">
    <property type="entry name" value="TRANSMEMBRANE PROTEIN 164"/>
    <property type="match status" value="1"/>
</dbReference>
<dbReference type="Pfam" id="PF14808">
    <property type="entry name" value="TMEM164"/>
    <property type="match status" value="1"/>
</dbReference>
<dbReference type="EMBL" id="FZQP02000015">
    <property type="protein sequence ID" value="VVC86704.1"/>
    <property type="molecule type" value="Genomic_DNA"/>
</dbReference>
<organism evidence="2 3">
    <name type="scientific">Leptidea sinapis</name>
    <dbReference type="NCBI Taxonomy" id="189913"/>
    <lineage>
        <taxon>Eukaryota</taxon>
        <taxon>Metazoa</taxon>
        <taxon>Ecdysozoa</taxon>
        <taxon>Arthropoda</taxon>
        <taxon>Hexapoda</taxon>
        <taxon>Insecta</taxon>
        <taxon>Pterygota</taxon>
        <taxon>Neoptera</taxon>
        <taxon>Endopterygota</taxon>
        <taxon>Lepidoptera</taxon>
        <taxon>Glossata</taxon>
        <taxon>Ditrysia</taxon>
        <taxon>Papilionoidea</taxon>
        <taxon>Pieridae</taxon>
        <taxon>Dismorphiinae</taxon>
        <taxon>Leptidea</taxon>
    </lineage>
</organism>
<keyword evidence="1" id="KW-1133">Transmembrane helix</keyword>
<evidence type="ECO:0000313" key="2">
    <source>
        <dbReference type="EMBL" id="VVC86704.1"/>
    </source>
</evidence>
<keyword evidence="3" id="KW-1185">Reference proteome</keyword>
<dbReference type="Proteomes" id="UP000324832">
    <property type="component" value="Unassembled WGS sequence"/>
</dbReference>
<gene>
    <name evidence="2" type="ORF">LSINAPIS_LOCUS479</name>
</gene>
<evidence type="ECO:0008006" key="4">
    <source>
        <dbReference type="Google" id="ProtNLM"/>
    </source>
</evidence>
<sequence length="223" mass="25146">MFEWAYSGANRAVPRNVGPECAYFLSTQRQIIETVIVVAVCIYIIVKTYPKLHIPEDAAYIKSDRGGKRLLVILLALLWGMEIGFKFASRTIIYLLNPCHVTTLIQIYLLAAPPSKFVTALFRIHLNLLNGPLLAFLFPETASRTPAQVNLNHMLCPAILDPFDGPWYRMAALVHQALLCPLLCKVFCLVADFCLTKFPPTKVKPKMKDNLIDNILEQKKCVD</sequence>